<protein>
    <recommendedName>
        <fullName evidence="3">RloB domain-containing protein</fullName>
    </recommendedName>
</protein>
<dbReference type="AlphaFoldDB" id="A0A2T1KTV2"/>
<dbReference type="RefSeq" id="WP_106761090.1">
    <property type="nucleotide sequence ID" value="NZ_PXNP01000009.1"/>
</dbReference>
<gene>
    <name evidence="1" type="ORF">C7H09_02685</name>
</gene>
<organism evidence="1 2">
    <name type="scientific">Marinobacter fuscus</name>
    <dbReference type="NCBI Taxonomy" id="2109942"/>
    <lineage>
        <taxon>Bacteria</taxon>
        <taxon>Pseudomonadati</taxon>
        <taxon>Pseudomonadota</taxon>
        <taxon>Gammaproteobacteria</taxon>
        <taxon>Pseudomonadales</taxon>
        <taxon>Marinobacteraceae</taxon>
        <taxon>Marinobacter</taxon>
    </lineage>
</organism>
<accession>A0A2T1KTV2</accession>
<dbReference type="OrthoDB" id="6902816at2"/>
<comment type="caution">
    <text evidence="1">The sequence shown here is derived from an EMBL/GenBank/DDBJ whole genome shotgun (WGS) entry which is preliminary data.</text>
</comment>
<keyword evidence="2" id="KW-1185">Reference proteome</keyword>
<dbReference type="EMBL" id="PXNP01000009">
    <property type="protein sequence ID" value="PSF13527.1"/>
    <property type="molecule type" value="Genomic_DNA"/>
</dbReference>
<dbReference type="Proteomes" id="UP000239866">
    <property type="component" value="Unassembled WGS sequence"/>
</dbReference>
<name>A0A2T1KTV2_9GAMM</name>
<proteinExistence type="predicted"/>
<sequence length="178" mass="19810">MARKRTQRTQHRQASRTTLLIVGEGPDDQAFIKHMNQQFRADNASVKPTIEKQSGGSPGNIITNAARKYGHLPFDQRFFVLDSDIPISQQDHDKAKKHGYHIILWSPICLEGALLDVLGEKIGSDEPAASLKKRLHPLLDGHHTDSNAYQSRFPRAVLEKATNESVVAVKKALVKESA</sequence>
<evidence type="ECO:0000313" key="2">
    <source>
        <dbReference type="Proteomes" id="UP000239866"/>
    </source>
</evidence>
<evidence type="ECO:0000313" key="1">
    <source>
        <dbReference type="EMBL" id="PSF13527.1"/>
    </source>
</evidence>
<reference evidence="1 2" key="1">
    <citation type="submission" date="2018-03" db="EMBL/GenBank/DDBJ databases">
        <title>Marinobacter brunus sp. nov., a marine bacterium of Gamma-proteobacteria isolated from the surface seawater of the South China Sea.</title>
        <authorList>
            <person name="Cheng H."/>
            <person name="Wu Y.-H."/>
            <person name="Xamxidin M."/>
            <person name="Xu X.-W."/>
        </authorList>
    </citation>
    <scope>NUCLEOTIDE SEQUENCE [LARGE SCALE GENOMIC DNA]</scope>
    <source>
        <strain evidence="1 2">NH169-3</strain>
    </source>
</reference>
<evidence type="ECO:0008006" key="3">
    <source>
        <dbReference type="Google" id="ProtNLM"/>
    </source>
</evidence>